<feature type="compositionally biased region" description="Basic and acidic residues" evidence="1">
    <location>
        <begin position="314"/>
        <end position="324"/>
    </location>
</feature>
<evidence type="ECO:0000313" key="3">
    <source>
        <dbReference type="Proteomes" id="UP000572817"/>
    </source>
</evidence>
<feature type="region of interest" description="Disordered" evidence="1">
    <location>
        <begin position="246"/>
        <end position="341"/>
    </location>
</feature>
<gene>
    <name evidence="2" type="ORF">GTA08_BOTSDO07297</name>
</gene>
<comment type="caution">
    <text evidence="2">The sequence shown here is derived from an EMBL/GenBank/DDBJ whole genome shotgun (WGS) entry which is preliminary data.</text>
</comment>
<feature type="compositionally biased region" description="Polar residues" evidence="1">
    <location>
        <begin position="207"/>
        <end position="217"/>
    </location>
</feature>
<feature type="compositionally biased region" description="Polar residues" evidence="1">
    <location>
        <begin position="251"/>
        <end position="266"/>
    </location>
</feature>
<feature type="compositionally biased region" description="Basic and acidic residues" evidence="1">
    <location>
        <begin position="146"/>
        <end position="160"/>
    </location>
</feature>
<evidence type="ECO:0000256" key="1">
    <source>
        <dbReference type="SAM" id="MobiDB-lite"/>
    </source>
</evidence>
<feature type="region of interest" description="Disordered" evidence="1">
    <location>
        <begin position="421"/>
        <end position="455"/>
    </location>
</feature>
<feature type="region of interest" description="Disordered" evidence="1">
    <location>
        <begin position="144"/>
        <end position="220"/>
    </location>
</feature>
<feature type="region of interest" description="Disordered" evidence="1">
    <location>
        <begin position="460"/>
        <end position="479"/>
    </location>
</feature>
<dbReference type="OrthoDB" id="3945111at2759"/>
<keyword evidence="3" id="KW-1185">Reference proteome</keyword>
<feature type="region of interest" description="Disordered" evidence="1">
    <location>
        <begin position="487"/>
        <end position="611"/>
    </location>
</feature>
<accession>A0A8H4N4L0</accession>
<name>A0A8H4N4L0_9PEZI</name>
<sequence length="611" mass="66935">MDASRQNPRASAPDRRATNLSTASSAMSFGSLPSGTWDVRFHGSCPRCHHWHNKMTLRLSRLPGVYNGVRCENCSYKWFGLGGNSTHTSLVSQQTRTLTFASEFSGQASTGLSEDSNAGASTLITRLHSMSAVGSPFLTTCTVPQRQEDNHDQPRDDQRPTSRLRAHLSSSSGRDTRPLSKHSSRSSRNKKEHAQQADQAGPALGAAQTQEQATNDTPAIRGFPKVKAKLKAILSRLRITKILRRARRRASCQSVNTTPATTTENNRPLPIRQPRQANSHVQAHRQDRVAAASPQSPDEFVPRPPSRRQSAPEPRTRSDPHGDDAYQMPFSLEKNSGTAERDAYIRGIRRAKTDAAQRDRCECPDDCHCKRPSSSLIPDNPLSDRASLYHLDLAQPSVEPRISRHSADLAHIGSHFLSQLPNISEPGLSVSSGGSIRGRSQSRRGRDNFWRRSNATWESSGTTAYTASEAGSSTPRRTSFQHQELLPVSNHLRPRVPSPLASPTNINGFLDGEEEQDRRRSGSVSSVDDDYQCSERAGDGIPSVSPIQETASGGSAAVSMISMDGHHAHEEERVGVSENVAEENEDEEQSHASHRSSRSHLTGPLNSHPIA</sequence>
<reference evidence="2" key="1">
    <citation type="submission" date="2020-04" db="EMBL/GenBank/DDBJ databases">
        <title>Genome Assembly and Annotation of Botryosphaeria dothidea sdau 11-99, a Latent Pathogen of Apple Fruit Ring Rot in China.</title>
        <authorList>
            <person name="Yu C."/>
            <person name="Diao Y."/>
            <person name="Lu Q."/>
            <person name="Zhao J."/>
            <person name="Cui S."/>
            <person name="Peng C."/>
            <person name="He B."/>
            <person name="Liu H."/>
        </authorList>
    </citation>
    <scope>NUCLEOTIDE SEQUENCE [LARGE SCALE GENOMIC DNA]</scope>
    <source>
        <strain evidence="2">Sdau11-99</strain>
    </source>
</reference>
<dbReference type="AlphaFoldDB" id="A0A8H4N4L0"/>
<organism evidence="2 3">
    <name type="scientific">Botryosphaeria dothidea</name>
    <dbReference type="NCBI Taxonomy" id="55169"/>
    <lineage>
        <taxon>Eukaryota</taxon>
        <taxon>Fungi</taxon>
        <taxon>Dikarya</taxon>
        <taxon>Ascomycota</taxon>
        <taxon>Pezizomycotina</taxon>
        <taxon>Dothideomycetes</taxon>
        <taxon>Dothideomycetes incertae sedis</taxon>
        <taxon>Botryosphaeriales</taxon>
        <taxon>Botryosphaeriaceae</taxon>
        <taxon>Botryosphaeria</taxon>
    </lineage>
</organism>
<evidence type="ECO:0000313" key="2">
    <source>
        <dbReference type="EMBL" id="KAF4305756.1"/>
    </source>
</evidence>
<feature type="region of interest" description="Disordered" evidence="1">
    <location>
        <begin position="1"/>
        <end position="23"/>
    </location>
</feature>
<dbReference type="Proteomes" id="UP000572817">
    <property type="component" value="Unassembled WGS sequence"/>
</dbReference>
<feature type="compositionally biased region" description="Basic and acidic residues" evidence="1">
    <location>
        <begin position="564"/>
        <end position="575"/>
    </location>
</feature>
<feature type="compositionally biased region" description="Low complexity" evidence="1">
    <location>
        <begin position="427"/>
        <end position="439"/>
    </location>
</feature>
<proteinExistence type="predicted"/>
<protein>
    <submittedName>
        <fullName evidence="2">Uncharacterized protein</fullName>
    </submittedName>
</protein>
<dbReference type="EMBL" id="WWBZ02000040">
    <property type="protein sequence ID" value="KAF4305756.1"/>
    <property type="molecule type" value="Genomic_DNA"/>
</dbReference>
<feature type="compositionally biased region" description="Basic residues" evidence="1">
    <location>
        <begin position="179"/>
        <end position="191"/>
    </location>
</feature>